<evidence type="ECO:0000313" key="2">
    <source>
        <dbReference type="EMBL" id="GFD60730.1"/>
    </source>
</evidence>
<dbReference type="PANTHER" id="PTHR36498">
    <property type="entry name" value="TATA-BINDING PROTEIN-ASSOCIATED FACTOR 172"/>
    <property type="match status" value="1"/>
</dbReference>
<dbReference type="InterPro" id="IPR044972">
    <property type="entry name" value="Mot1"/>
</dbReference>
<gene>
    <name evidence="2" type="ORF">Tci_932699</name>
</gene>
<protein>
    <submittedName>
        <fullName evidence="2">TATA-binding protein-associated factor BTAF1-like</fullName>
    </submittedName>
</protein>
<dbReference type="AlphaFoldDB" id="A0A699XQY2"/>
<dbReference type="GO" id="GO:0016887">
    <property type="term" value="F:ATP hydrolysis activity"/>
    <property type="evidence" value="ECO:0007669"/>
    <property type="project" value="InterPro"/>
</dbReference>
<reference evidence="2" key="1">
    <citation type="journal article" date="2019" name="Sci. Rep.">
        <title>Draft genome of Tanacetum cinerariifolium, the natural source of mosquito coil.</title>
        <authorList>
            <person name="Yamashiro T."/>
            <person name="Shiraishi A."/>
            <person name="Satake H."/>
            <person name="Nakayama K."/>
        </authorList>
    </citation>
    <scope>NUCLEOTIDE SEQUENCE</scope>
</reference>
<feature type="domain" description="SNF2 N-terminal" evidence="1">
    <location>
        <begin position="4"/>
        <end position="79"/>
    </location>
</feature>
<proteinExistence type="predicted"/>
<name>A0A699XQY2_TANCI</name>
<dbReference type="SUPFAM" id="SSF52540">
    <property type="entry name" value="P-loop containing nucleoside triphosphate hydrolases"/>
    <property type="match status" value="1"/>
</dbReference>
<dbReference type="InterPro" id="IPR027417">
    <property type="entry name" value="P-loop_NTPase"/>
</dbReference>
<dbReference type="GO" id="GO:0017025">
    <property type="term" value="F:TBP-class protein binding"/>
    <property type="evidence" value="ECO:0007669"/>
    <property type="project" value="InterPro"/>
</dbReference>
<dbReference type="PANTHER" id="PTHR36498:SF1">
    <property type="entry name" value="TATA-BINDING PROTEIN-ASSOCIATED FACTOR 172"/>
    <property type="match status" value="1"/>
</dbReference>
<comment type="caution">
    <text evidence="2">The sequence shown here is derived from an EMBL/GenBank/DDBJ whole genome shotgun (WGS) entry which is preliminary data.</text>
</comment>
<sequence>KQVLPFLLRRLKEEVLDDLPPKILQNYYCDLSELQRNLFDDFNKRQGKEIQSKAGNADRDSKQHIFQALQYMKKLCNSPA</sequence>
<dbReference type="Gene3D" id="3.40.50.300">
    <property type="entry name" value="P-loop containing nucleotide triphosphate hydrolases"/>
    <property type="match status" value="1"/>
</dbReference>
<dbReference type="EMBL" id="BKCJ011881685">
    <property type="protein sequence ID" value="GFD60730.1"/>
    <property type="molecule type" value="Genomic_DNA"/>
</dbReference>
<dbReference type="GO" id="GO:0003677">
    <property type="term" value="F:DNA binding"/>
    <property type="evidence" value="ECO:0007669"/>
    <property type="project" value="InterPro"/>
</dbReference>
<feature type="non-terminal residue" evidence="2">
    <location>
        <position position="1"/>
    </location>
</feature>
<dbReference type="InterPro" id="IPR000330">
    <property type="entry name" value="SNF2_N"/>
</dbReference>
<dbReference type="GO" id="GO:0005524">
    <property type="term" value="F:ATP binding"/>
    <property type="evidence" value="ECO:0007669"/>
    <property type="project" value="InterPro"/>
</dbReference>
<accession>A0A699XQY2</accession>
<dbReference type="Pfam" id="PF00176">
    <property type="entry name" value="SNF2-rel_dom"/>
    <property type="match status" value="1"/>
</dbReference>
<evidence type="ECO:0000259" key="1">
    <source>
        <dbReference type="Pfam" id="PF00176"/>
    </source>
</evidence>
<feature type="non-terminal residue" evidence="2">
    <location>
        <position position="80"/>
    </location>
</feature>
<dbReference type="InterPro" id="IPR038718">
    <property type="entry name" value="SNF2-like_sf"/>
</dbReference>
<organism evidence="2">
    <name type="scientific">Tanacetum cinerariifolium</name>
    <name type="common">Dalmatian daisy</name>
    <name type="synonym">Chrysanthemum cinerariifolium</name>
    <dbReference type="NCBI Taxonomy" id="118510"/>
    <lineage>
        <taxon>Eukaryota</taxon>
        <taxon>Viridiplantae</taxon>
        <taxon>Streptophyta</taxon>
        <taxon>Embryophyta</taxon>
        <taxon>Tracheophyta</taxon>
        <taxon>Spermatophyta</taxon>
        <taxon>Magnoliopsida</taxon>
        <taxon>eudicotyledons</taxon>
        <taxon>Gunneridae</taxon>
        <taxon>Pentapetalae</taxon>
        <taxon>asterids</taxon>
        <taxon>campanulids</taxon>
        <taxon>Asterales</taxon>
        <taxon>Asteraceae</taxon>
        <taxon>Asteroideae</taxon>
        <taxon>Anthemideae</taxon>
        <taxon>Anthemidinae</taxon>
        <taxon>Tanacetum</taxon>
    </lineage>
</organism>
<dbReference type="Gene3D" id="3.40.50.10810">
    <property type="entry name" value="Tandem AAA-ATPase domain"/>
    <property type="match status" value="1"/>
</dbReference>